<comment type="caution">
    <text evidence="5">The sequence shown here is derived from an EMBL/GenBank/DDBJ whole genome shotgun (WGS) entry which is preliminary data.</text>
</comment>
<feature type="active site" description="Proton acceptor" evidence="3">
    <location>
        <position position="376"/>
    </location>
</feature>
<sequence length="403" mass="45428">MAAPQQPFRLLPASAKSTPEPFKVNVLDSKLTELKGLIASAKIAPATYESSQQDRSLGLTRRWLEEARNAWLKFDWRETEATINALPNYTLDVPHNGDEYKIHFIALFSERHDAVPILMLHGWPGSVLEFFPILHLLKNKYTPQTLPYHIIVPSLPGYGFSSAPPLDKDFRLENCAQIFDDLMVQLGFEDGFLVQGGDVGSKVARVLAGVHDRVKAVHLNFCIMPDPGTCSEADYNDLEMAGLARSKWFEKLGSAYALLHATRPSTISLALSTNPVAWLAWVGEKMLDWTDEDPAMSTILEDVSLYWLTDTVCTSLWPYRQLFTPGNIGAHENPAWHINKPLGFSWFPKEIAPVPKAWIKTTGHLVWFRQHDKGGHFAALEMPEVLLQDLEDFVEEVWPKVKV</sequence>
<feature type="active site" description="Proton donor" evidence="3">
    <location>
        <position position="319"/>
    </location>
</feature>
<dbReference type="InterPro" id="IPR010497">
    <property type="entry name" value="Epoxide_hydro_N"/>
</dbReference>
<dbReference type="GO" id="GO:0004301">
    <property type="term" value="F:epoxide hydrolase activity"/>
    <property type="evidence" value="ECO:0007669"/>
    <property type="project" value="TreeGrafter"/>
</dbReference>
<dbReference type="AlphaFoldDB" id="A0AAN7W6M0"/>
<dbReference type="Gene3D" id="3.40.50.1820">
    <property type="entry name" value="alpha/beta hydrolase"/>
    <property type="match status" value="1"/>
</dbReference>
<dbReference type="Pfam" id="PF06441">
    <property type="entry name" value="EHN"/>
    <property type="match status" value="1"/>
</dbReference>
<dbReference type="EMBL" id="JAVRQU010000011">
    <property type="protein sequence ID" value="KAK5697435.1"/>
    <property type="molecule type" value="Genomic_DNA"/>
</dbReference>
<dbReference type="InterPro" id="IPR000639">
    <property type="entry name" value="Epox_hydrolase-like"/>
</dbReference>
<gene>
    <name evidence="5" type="ORF">LTR97_007573</name>
</gene>
<evidence type="ECO:0000313" key="5">
    <source>
        <dbReference type="EMBL" id="KAK5697435.1"/>
    </source>
</evidence>
<dbReference type="InterPro" id="IPR016292">
    <property type="entry name" value="Epoxide_hydrolase"/>
</dbReference>
<evidence type="ECO:0000313" key="6">
    <source>
        <dbReference type="Proteomes" id="UP001310594"/>
    </source>
</evidence>
<feature type="active site" description="Nucleophile" evidence="3">
    <location>
        <position position="198"/>
    </location>
</feature>
<dbReference type="SUPFAM" id="SSF53474">
    <property type="entry name" value="alpha/beta-Hydrolases"/>
    <property type="match status" value="1"/>
</dbReference>
<dbReference type="PIRSF" id="PIRSF001112">
    <property type="entry name" value="Epoxide_hydrolase"/>
    <property type="match status" value="1"/>
</dbReference>
<evidence type="ECO:0000256" key="3">
    <source>
        <dbReference type="PIRSR" id="PIRSR001112-1"/>
    </source>
</evidence>
<accession>A0AAN7W6M0</accession>
<dbReference type="GO" id="GO:0097176">
    <property type="term" value="P:epoxide metabolic process"/>
    <property type="evidence" value="ECO:0007669"/>
    <property type="project" value="TreeGrafter"/>
</dbReference>
<dbReference type="PANTHER" id="PTHR21661">
    <property type="entry name" value="EPOXIDE HYDROLASE 1-RELATED"/>
    <property type="match status" value="1"/>
</dbReference>
<dbReference type="PRINTS" id="PR00412">
    <property type="entry name" value="EPOXHYDRLASE"/>
</dbReference>
<dbReference type="Proteomes" id="UP001310594">
    <property type="component" value="Unassembled WGS sequence"/>
</dbReference>
<proteinExistence type="inferred from homology"/>
<organism evidence="5 6">
    <name type="scientific">Elasticomyces elasticus</name>
    <dbReference type="NCBI Taxonomy" id="574655"/>
    <lineage>
        <taxon>Eukaryota</taxon>
        <taxon>Fungi</taxon>
        <taxon>Dikarya</taxon>
        <taxon>Ascomycota</taxon>
        <taxon>Pezizomycotina</taxon>
        <taxon>Dothideomycetes</taxon>
        <taxon>Dothideomycetidae</taxon>
        <taxon>Mycosphaerellales</taxon>
        <taxon>Teratosphaeriaceae</taxon>
        <taxon>Elasticomyces</taxon>
    </lineage>
</organism>
<keyword evidence="2" id="KW-0378">Hydrolase</keyword>
<dbReference type="PANTHER" id="PTHR21661:SF39">
    <property type="entry name" value="HYDROLASE, PUTATIVE (AFU_ORTHOLOGUE AFUA_3G08960)-RELATED"/>
    <property type="match status" value="1"/>
</dbReference>
<dbReference type="InterPro" id="IPR029058">
    <property type="entry name" value="AB_hydrolase_fold"/>
</dbReference>
<evidence type="ECO:0000256" key="2">
    <source>
        <dbReference type="ARBA" id="ARBA00022801"/>
    </source>
</evidence>
<protein>
    <recommendedName>
        <fullName evidence="4">Epoxide hydrolase N-terminal domain-containing protein</fullName>
    </recommendedName>
</protein>
<name>A0AAN7W6M0_9PEZI</name>
<reference evidence="5" key="1">
    <citation type="submission" date="2023-08" db="EMBL/GenBank/DDBJ databases">
        <title>Black Yeasts Isolated from many extreme environments.</title>
        <authorList>
            <person name="Coleine C."/>
            <person name="Stajich J.E."/>
            <person name="Selbmann L."/>
        </authorList>
    </citation>
    <scope>NUCLEOTIDE SEQUENCE</scope>
    <source>
        <strain evidence="5">CCFEE 5810</strain>
    </source>
</reference>
<feature type="domain" description="Epoxide hydrolase N-terminal" evidence="4">
    <location>
        <begin position="20"/>
        <end position="130"/>
    </location>
</feature>
<evidence type="ECO:0000256" key="1">
    <source>
        <dbReference type="ARBA" id="ARBA00010088"/>
    </source>
</evidence>
<evidence type="ECO:0000259" key="4">
    <source>
        <dbReference type="Pfam" id="PF06441"/>
    </source>
</evidence>
<comment type="similarity">
    <text evidence="1">Belongs to the peptidase S33 family.</text>
</comment>